<comment type="caution">
    <text evidence="1">The sequence shown here is derived from an EMBL/GenBank/DDBJ whole genome shotgun (WGS) entry which is preliminary data.</text>
</comment>
<evidence type="ECO:0008006" key="4">
    <source>
        <dbReference type="Google" id="ProtNLM"/>
    </source>
</evidence>
<dbReference type="AlphaFoldDB" id="A0A7W6W671"/>
<evidence type="ECO:0000313" key="2">
    <source>
        <dbReference type="EMBL" id="MBB4239241.1"/>
    </source>
</evidence>
<gene>
    <name evidence="1" type="ORF">GGD57_003637</name>
    <name evidence="2" type="ORF">GGD57_005862</name>
</gene>
<dbReference type="EMBL" id="JACIFY010000012">
    <property type="protein sequence ID" value="MBB4237041.1"/>
    <property type="molecule type" value="Genomic_DNA"/>
</dbReference>
<sequence>PLDKPIASKMRRANWNKEFFFQLFAHMR</sequence>
<dbReference type="EMBL" id="JACIFY010000039">
    <property type="protein sequence ID" value="MBB4239241.1"/>
    <property type="molecule type" value="Genomic_DNA"/>
</dbReference>
<dbReference type="Proteomes" id="UP000540909">
    <property type="component" value="Unassembled WGS sequence"/>
</dbReference>
<organism evidence="1 3">
    <name type="scientific">Rhizobium esperanzae</name>
    <dbReference type="NCBI Taxonomy" id="1967781"/>
    <lineage>
        <taxon>Bacteria</taxon>
        <taxon>Pseudomonadati</taxon>
        <taxon>Pseudomonadota</taxon>
        <taxon>Alphaproteobacteria</taxon>
        <taxon>Hyphomicrobiales</taxon>
        <taxon>Rhizobiaceae</taxon>
        <taxon>Rhizobium/Agrobacterium group</taxon>
        <taxon>Rhizobium</taxon>
    </lineage>
</organism>
<name>A0A7W6W671_9HYPH</name>
<reference evidence="1 3" key="1">
    <citation type="submission" date="2020-08" db="EMBL/GenBank/DDBJ databases">
        <title>Genomic Encyclopedia of Type Strains, Phase IV (KMG-V): Genome sequencing to study the core and pangenomes of soil and plant-associated prokaryotes.</title>
        <authorList>
            <person name="Whitman W."/>
        </authorList>
    </citation>
    <scope>NUCLEOTIDE SEQUENCE [LARGE SCALE GENOMIC DNA]</scope>
    <source>
        <strain evidence="1 3">SEMIA 4089</strain>
    </source>
</reference>
<evidence type="ECO:0000313" key="1">
    <source>
        <dbReference type="EMBL" id="MBB4237041.1"/>
    </source>
</evidence>
<accession>A0A7W6W671</accession>
<feature type="non-terminal residue" evidence="1">
    <location>
        <position position="1"/>
    </location>
</feature>
<evidence type="ECO:0000313" key="3">
    <source>
        <dbReference type="Proteomes" id="UP000540909"/>
    </source>
</evidence>
<proteinExistence type="predicted"/>
<protein>
    <recommendedName>
        <fullName evidence="4">ISAs1 family transposase</fullName>
    </recommendedName>
</protein>